<evidence type="ECO:0000256" key="6">
    <source>
        <dbReference type="PROSITE-ProRule" id="PRU00278"/>
    </source>
</evidence>
<feature type="domain" description="PpiC" evidence="8">
    <location>
        <begin position="172"/>
        <end position="272"/>
    </location>
</feature>
<dbReference type="InterPro" id="IPR027304">
    <property type="entry name" value="Trigger_fact/SurA_dom_sf"/>
</dbReference>
<dbReference type="Pfam" id="PF00639">
    <property type="entry name" value="Rotamase"/>
    <property type="match status" value="1"/>
</dbReference>
<dbReference type="Proteomes" id="UP000649604">
    <property type="component" value="Unassembled WGS sequence"/>
</dbReference>
<dbReference type="InterPro" id="IPR000297">
    <property type="entry name" value="PPIase_PpiC"/>
</dbReference>
<dbReference type="PANTHER" id="PTHR47637:SF1">
    <property type="entry name" value="CHAPERONE SURA"/>
    <property type="match status" value="1"/>
</dbReference>
<dbReference type="InterPro" id="IPR015391">
    <property type="entry name" value="SurA_N"/>
</dbReference>
<dbReference type="InterPro" id="IPR046357">
    <property type="entry name" value="PPIase_dom_sf"/>
</dbReference>
<gene>
    <name evidence="9" type="ORF">GF339_05685</name>
</gene>
<proteinExistence type="predicted"/>
<keyword evidence="5 6" id="KW-0413">Isomerase</keyword>
<accession>A0A9D5JTZ2</accession>
<evidence type="ECO:0000259" key="8">
    <source>
        <dbReference type="PROSITE" id="PS50198"/>
    </source>
</evidence>
<evidence type="ECO:0000256" key="7">
    <source>
        <dbReference type="SAM" id="SignalP"/>
    </source>
</evidence>
<dbReference type="PANTHER" id="PTHR47637">
    <property type="entry name" value="CHAPERONE SURA"/>
    <property type="match status" value="1"/>
</dbReference>
<dbReference type="GO" id="GO:0003755">
    <property type="term" value="F:peptidyl-prolyl cis-trans isomerase activity"/>
    <property type="evidence" value="ECO:0007669"/>
    <property type="project" value="UniProtKB-KW"/>
</dbReference>
<name>A0A9D5JTZ2_9BACT</name>
<evidence type="ECO:0000256" key="3">
    <source>
        <dbReference type="ARBA" id="ARBA00023110"/>
    </source>
</evidence>
<dbReference type="InterPro" id="IPR023058">
    <property type="entry name" value="PPIase_PpiC_CS"/>
</dbReference>
<evidence type="ECO:0000256" key="1">
    <source>
        <dbReference type="ARBA" id="ARBA00022729"/>
    </source>
</evidence>
<dbReference type="Gene3D" id="3.10.50.40">
    <property type="match status" value="1"/>
</dbReference>
<dbReference type="AlphaFoldDB" id="A0A9D5JTZ2"/>
<organism evidence="9 10">
    <name type="scientific">candidate division KSB3 bacterium</name>
    <dbReference type="NCBI Taxonomy" id="2044937"/>
    <lineage>
        <taxon>Bacteria</taxon>
        <taxon>candidate division KSB3</taxon>
    </lineage>
</organism>
<protein>
    <recommendedName>
        <fullName evidence="8">PpiC domain-containing protein</fullName>
    </recommendedName>
</protein>
<dbReference type="Pfam" id="PF09312">
    <property type="entry name" value="SurA_N"/>
    <property type="match status" value="1"/>
</dbReference>
<dbReference type="SUPFAM" id="SSF54534">
    <property type="entry name" value="FKBP-like"/>
    <property type="match status" value="1"/>
</dbReference>
<dbReference type="EMBL" id="WJJP01000176">
    <property type="protein sequence ID" value="MBD3324055.1"/>
    <property type="molecule type" value="Genomic_DNA"/>
</dbReference>
<evidence type="ECO:0000313" key="10">
    <source>
        <dbReference type="Proteomes" id="UP000649604"/>
    </source>
</evidence>
<dbReference type="SUPFAM" id="SSF109998">
    <property type="entry name" value="Triger factor/SurA peptide-binding domain-like"/>
    <property type="match status" value="1"/>
</dbReference>
<reference evidence="9" key="1">
    <citation type="submission" date="2019-11" db="EMBL/GenBank/DDBJ databases">
        <title>Microbial mats filling the niche in hypersaline microbial mats.</title>
        <authorList>
            <person name="Wong H.L."/>
            <person name="Macleod F.I."/>
            <person name="White R.A. III"/>
            <person name="Burns B.P."/>
        </authorList>
    </citation>
    <scope>NUCLEOTIDE SEQUENCE</scope>
    <source>
        <strain evidence="9">Rbin_158</strain>
    </source>
</reference>
<evidence type="ECO:0000256" key="5">
    <source>
        <dbReference type="ARBA" id="ARBA00023235"/>
    </source>
</evidence>
<feature type="signal peptide" evidence="7">
    <location>
        <begin position="1"/>
        <end position="23"/>
    </location>
</feature>
<dbReference type="InterPro" id="IPR050280">
    <property type="entry name" value="OMP_Chaperone_SurA"/>
</dbReference>
<dbReference type="PROSITE" id="PS50198">
    <property type="entry name" value="PPIC_PPIASE_2"/>
    <property type="match status" value="1"/>
</dbReference>
<evidence type="ECO:0000256" key="4">
    <source>
        <dbReference type="ARBA" id="ARBA00023186"/>
    </source>
</evidence>
<keyword evidence="4" id="KW-0143">Chaperone</keyword>
<evidence type="ECO:0000313" key="9">
    <source>
        <dbReference type="EMBL" id="MBD3324055.1"/>
    </source>
</evidence>
<dbReference type="PROSITE" id="PS01096">
    <property type="entry name" value="PPIC_PPIASE_1"/>
    <property type="match status" value="1"/>
</dbReference>
<dbReference type="Gene3D" id="1.10.4030.10">
    <property type="entry name" value="Porin chaperone SurA, peptide-binding domain"/>
    <property type="match status" value="1"/>
</dbReference>
<feature type="chain" id="PRO_5039182955" description="PpiC domain-containing protein" evidence="7">
    <location>
        <begin position="24"/>
        <end position="317"/>
    </location>
</feature>
<keyword evidence="1 7" id="KW-0732">Signal</keyword>
<sequence>MKWITKAVMCLGCLTLLSTTTSAEIVDRIVAVVNRKVITLYQLRQAEQQIRSQQNISPEDSPEARREKVLNFLIENELIRQEAQEMGVLVSDEELQAALQDIKQRNDIQSDEQFRRIVNQEGRTWAEFLEDIREQIKIAKLINREVRSRVEISEDDVTLYYHTHQDEFEQSAPAVHIRHILLGLDPDATPAAEEAAQAQAEDLVQQLRAGADFSTLAQEYSDHPSADAGGELGTFKEGDLAPPFDVAFTMDAGEISDPIRSEMGLHIIYVEDKTGGEQASFENAKPLIRRKLFEQQSAALYQEWLDTLKEKAYIEIK</sequence>
<keyword evidence="3 6" id="KW-0697">Rotamase</keyword>
<comment type="caution">
    <text evidence="9">The sequence shown here is derived from an EMBL/GenBank/DDBJ whole genome shotgun (WGS) entry which is preliminary data.</text>
</comment>
<keyword evidence="2" id="KW-0574">Periplasm</keyword>
<evidence type="ECO:0000256" key="2">
    <source>
        <dbReference type="ARBA" id="ARBA00022764"/>
    </source>
</evidence>